<evidence type="ECO:0000313" key="3">
    <source>
        <dbReference type="EMBL" id="PKU93261.1"/>
    </source>
</evidence>
<organism evidence="3 4">
    <name type="scientific">Bifidobacterium pseudolongum subsp. globosum</name>
    <dbReference type="NCBI Taxonomy" id="1690"/>
    <lineage>
        <taxon>Bacteria</taxon>
        <taxon>Bacillati</taxon>
        <taxon>Actinomycetota</taxon>
        <taxon>Actinomycetes</taxon>
        <taxon>Bifidobacteriales</taxon>
        <taxon>Bifidobacteriaceae</taxon>
        <taxon>Bifidobacterium</taxon>
    </lineage>
</organism>
<protein>
    <submittedName>
        <fullName evidence="3">Uncharacterized protein</fullName>
    </submittedName>
</protein>
<feature type="compositionally biased region" description="Basic and acidic residues" evidence="1">
    <location>
        <begin position="170"/>
        <end position="188"/>
    </location>
</feature>
<feature type="compositionally biased region" description="Basic and acidic residues" evidence="1">
    <location>
        <begin position="30"/>
        <end position="39"/>
    </location>
</feature>
<proteinExistence type="predicted"/>
<feature type="compositionally biased region" description="Gly residues" evidence="1">
    <location>
        <begin position="663"/>
        <end position="682"/>
    </location>
</feature>
<name>A0A2N3QNK9_9BIFI</name>
<keyword evidence="2" id="KW-1133">Transmembrane helix</keyword>
<dbReference type="EMBL" id="PCHA01000037">
    <property type="protein sequence ID" value="PKU93261.1"/>
    <property type="molecule type" value="Genomic_DNA"/>
</dbReference>
<feature type="compositionally biased region" description="Basic and acidic residues" evidence="1">
    <location>
        <begin position="92"/>
        <end position="115"/>
    </location>
</feature>
<reference evidence="3 4" key="1">
    <citation type="submission" date="2017-10" db="EMBL/GenBank/DDBJ databases">
        <title>Bifidobacterium genomics.</title>
        <authorList>
            <person name="Lugli G.A."/>
            <person name="Milani C."/>
            <person name="Mancabelli L."/>
        </authorList>
    </citation>
    <scope>NUCLEOTIDE SEQUENCE [LARGE SCALE GENOMIC DNA]</scope>
    <source>
        <strain evidence="3 4">1747B</strain>
    </source>
</reference>
<keyword evidence="2" id="KW-0812">Transmembrane</keyword>
<evidence type="ECO:0000313" key="4">
    <source>
        <dbReference type="Proteomes" id="UP000233722"/>
    </source>
</evidence>
<feature type="compositionally biased region" description="Low complexity" evidence="1">
    <location>
        <begin position="621"/>
        <end position="646"/>
    </location>
</feature>
<feature type="compositionally biased region" description="Basic and acidic residues" evidence="1">
    <location>
        <begin position="59"/>
        <end position="81"/>
    </location>
</feature>
<feature type="region of interest" description="Disordered" evidence="1">
    <location>
        <begin position="367"/>
        <end position="399"/>
    </location>
</feature>
<evidence type="ECO:0000256" key="2">
    <source>
        <dbReference type="SAM" id="Phobius"/>
    </source>
</evidence>
<dbReference type="AlphaFoldDB" id="A0A2N3QNK9"/>
<comment type="caution">
    <text evidence="3">The sequence shown here is derived from an EMBL/GenBank/DDBJ whole genome shotgun (WGS) entry which is preliminary data.</text>
</comment>
<evidence type="ECO:0000256" key="1">
    <source>
        <dbReference type="SAM" id="MobiDB-lite"/>
    </source>
</evidence>
<feature type="compositionally biased region" description="Basic and acidic residues" evidence="1">
    <location>
        <begin position="594"/>
        <end position="620"/>
    </location>
</feature>
<feature type="transmembrane region" description="Helical" evidence="2">
    <location>
        <begin position="403"/>
        <end position="424"/>
    </location>
</feature>
<sequence length="682" mass="74861">MADNSWLIGDNDVADPGTAPVDDMLDTEPEPVKPPEKDPSASQSSPIRQDAGIMALLHAESHDDASMSSHHHADEQQRVDVNEAIYESTKTLQHETVDVSSRQHVESQNHDDAMTRNDGYVDMQGNPWDITDDMPSPSPNTSEHHAYGQPSGNHAVESPIGNPWQLDDNASTHDDGSTPARDDTETRQRNHANAFHHDDSSMRTNQNADMLSHDDTDTPWRQDANNPPYEDASERTPGTLPSTQPEPAPPHPSTPATDDPWVGFAEFSTQLDPWGQTPDNGGKPEDDPNASSATTIWGDTASEPAKTARRDADTTLEEQPVSDPIWGSTPQSDSHEPDMQTTEVLDTWQDDSTANDPWLMAGYSAQTATSMPTEPDDAHTSPMDMSDYADEDDNTNDSNRKPIIITIITVLILTLLAGGGYAGYSMWQSHQRAQIAQQAEQSRKQHEFEAANAYKATQTAARSLIATIKESAYKDDKTLQQEVEQLETQANAEPSSRDIETVTTMTDKLKTATSRVQHAYDQLVTTHVGKLKTRRDTLVKTADGLKDAPAGEWRDKMLKLANTLRNADITADNQTGIGKQCDDLESLAAKNRKAKEDADRKAKAAKEEQERKKASEEAQRQAEQQAQQQQQYTPPQPQYTPQYTPEAPQPQPQPQPQVPQQPSGGGSTFVPDTGGGSDASDM</sequence>
<dbReference type="Proteomes" id="UP000233722">
    <property type="component" value="Unassembled WGS sequence"/>
</dbReference>
<keyword evidence="2" id="KW-0472">Membrane</keyword>
<feature type="compositionally biased region" description="Basic and acidic residues" evidence="1">
    <location>
        <begin position="211"/>
        <end position="220"/>
    </location>
</feature>
<feature type="region of interest" description="Disordered" evidence="1">
    <location>
        <begin position="1"/>
        <end position="342"/>
    </location>
</feature>
<feature type="compositionally biased region" description="Pro residues" evidence="1">
    <location>
        <begin position="647"/>
        <end position="659"/>
    </location>
</feature>
<feature type="region of interest" description="Disordered" evidence="1">
    <location>
        <begin position="591"/>
        <end position="682"/>
    </location>
</feature>
<gene>
    <name evidence="3" type="ORF">CQR45_1792</name>
</gene>
<feature type="compositionally biased region" description="Pro residues" evidence="1">
    <location>
        <begin position="244"/>
        <end position="253"/>
    </location>
</feature>
<accession>A0A2N3QNK9</accession>